<feature type="non-terminal residue" evidence="2">
    <location>
        <position position="300"/>
    </location>
</feature>
<name>A0ABV7UBQ6_9RHOB</name>
<evidence type="ECO:0000259" key="1">
    <source>
        <dbReference type="Pfam" id="PF20454"/>
    </source>
</evidence>
<dbReference type="Proteomes" id="UP001595539">
    <property type="component" value="Unassembled WGS sequence"/>
</dbReference>
<sequence>MTPRSGRRWKSGGYDHLAADHEKLSTKGSISWRQTRPFTCCGKNQRPEETRSWFDNGWVHRATCTECGTWAVSNEHAGFRANALYTTFRNLESIVKDWLDAQGDRAKLRQFVNETLAETFESDDQQVHFEAKPEMLAARVEVPWDKVPAGVKYITAGVDNQTGEANGKTDQTRARLECEVVGWGDGDESWSLGYHVIPGDPATSEPWDILEEDILLKPFETEDGRILYIQACGVDAGGHHRKSVEEFCAGKDNRRVWTRVLRSALREADDDMDLIVCAVSDPLILRIPGLGGLCHLSVEA</sequence>
<keyword evidence="2" id="KW-0255">Endonuclease</keyword>
<proteinExistence type="predicted"/>
<dbReference type="EMBL" id="JBHRXY010000121">
    <property type="protein sequence ID" value="MFC3632260.1"/>
    <property type="molecule type" value="Genomic_DNA"/>
</dbReference>
<feature type="domain" description="Terminase large subunit GpA endonuclease" evidence="1">
    <location>
        <begin position="76"/>
        <end position="257"/>
    </location>
</feature>
<dbReference type="GO" id="GO:0004519">
    <property type="term" value="F:endonuclease activity"/>
    <property type="evidence" value="ECO:0007669"/>
    <property type="project" value="UniProtKB-KW"/>
</dbReference>
<gene>
    <name evidence="2" type="ORF">ACFOM8_22945</name>
</gene>
<keyword evidence="3" id="KW-1185">Reference proteome</keyword>
<reference evidence="3" key="1">
    <citation type="journal article" date="2019" name="Int. J. Syst. Evol. Microbiol.">
        <title>The Global Catalogue of Microorganisms (GCM) 10K type strain sequencing project: providing services to taxonomists for standard genome sequencing and annotation.</title>
        <authorList>
            <consortium name="The Broad Institute Genomics Platform"/>
            <consortium name="The Broad Institute Genome Sequencing Center for Infectious Disease"/>
            <person name="Wu L."/>
            <person name="Ma J."/>
        </authorList>
    </citation>
    <scope>NUCLEOTIDE SEQUENCE [LARGE SCALE GENOMIC DNA]</scope>
    <source>
        <strain evidence="3">KCTC 42473</strain>
    </source>
</reference>
<keyword evidence="2" id="KW-0378">Hydrolase</keyword>
<comment type="caution">
    <text evidence="2">The sequence shown here is derived from an EMBL/GenBank/DDBJ whole genome shotgun (WGS) entry which is preliminary data.</text>
</comment>
<evidence type="ECO:0000313" key="3">
    <source>
        <dbReference type="Proteomes" id="UP001595539"/>
    </source>
</evidence>
<dbReference type="Pfam" id="PF20454">
    <property type="entry name" value="GpA_nuclease"/>
    <property type="match status" value="1"/>
</dbReference>
<accession>A0ABV7UBQ6</accession>
<dbReference type="RefSeq" id="WP_377764687.1">
    <property type="nucleotide sequence ID" value="NZ_JBHRXY010000121.1"/>
</dbReference>
<protein>
    <submittedName>
        <fullName evidence="2">Terminase gpA endonuclease subunit</fullName>
    </submittedName>
</protein>
<keyword evidence="2" id="KW-0540">Nuclease</keyword>
<dbReference type="InterPro" id="IPR046454">
    <property type="entry name" value="GpA_endonuclease"/>
</dbReference>
<organism evidence="2 3">
    <name type="scientific">Paracoccus angustae</name>
    <dbReference type="NCBI Taxonomy" id="1671480"/>
    <lineage>
        <taxon>Bacteria</taxon>
        <taxon>Pseudomonadati</taxon>
        <taxon>Pseudomonadota</taxon>
        <taxon>Alphaproteobacteria</taxon>
        <taxon>Rhodobacterales</taxon>
        <taxon>Paracoccaceae</taxon>
        <taxon>Paracoccus</taxon>
    </lineage>
</organism>
<evidence type="ECO:0000313" key="2">
    <source>
        <dbReference type="EMBL" id="MFC3632260.1"/>
    </source>
</evidence>